<proteinExistence type="predicted"/>
<protein>
    <submittedName>
        <fullName evidence="2">BQ5605_C005g03611 protein</fullName>
    </submittedName>
</protein>
<evidence type="ECO:0000313" key="3">
    <source>
        <dbReference type="Proteomes" id="UP000249464"/>
    </source>
</evidence>
<accession>A0A2X0MEJ0</accession>
<evidence type="ECO:0000256" key="1">
    <source>
        <dbReference type="SAM" id="MobiDB-lite"/>
    </source>
</evidence>
<name>A0A2X0MEJ0_9BASI</name>
<sequence>MSSSNSETIDWRGRAEQAERALVLQQLESERDLACAQRDVLQARVAALETANESIRGRNEYLENRDRIKVEHGQCYGGLSSRKPLANLLQHSLNRLLSLFKTTFRIADIKSSMSGASRRKRVLDTTQLSNNDNHAEHLSTDPTCLKLQNELQGYVRQEAIKDHLHFMKLEDGKDDPEVNINTTALREVKIEAAHVAMAKIEQRSNGAVTLLWPAVTTTIAELATSSIFKAGIAFGSQNENRVRLAVDIIESRYPALQMWPPTSPVVKQLLATKIANVAKTSSTRATKRRKSSNDNVTASDSVSAKSLEVVGDGTMTRNHDKAPSIMGSDATTSQVLDCESPNHTASEIGSPSPHSETGLESILAAQHVVIASNVSSTSRHAVLVRSRGTLISKMCRSPSMHQTRREPIIATESEVIH</sequence>
<gene>
    <name evidence="2" type="primary">BQ5605_C005g03611</name>
    <name evidence="2" type="ORF">BQ5605_C005G03611</name>
</gene>
<evidence type="ECO:0000313" key="2">
    <source>
        <dbReference type="EMBL" id="SGY77342.1"/>
    </source>
</evidence>
<organism evidence="2 3">
    <name type="scientific">Microbotryum silenes-dioicae</name>
    <dbReference type="NCBI Taxonomy" id="796604"/>
    <lineage>
        <taxon>Eukaryota</taxon>
        <taxon>Fungi</taxon>
        <taxon>Dikarya</taxon>
        <taxon>Basidiomycota</taxon>
        <taxon>Pucciniomycotina</taxon>
        <taxon>Microbotryomycetes</taxon>
        <taxon>Microbotryales</taxon>
        <taxon>Microbotryaceae</taxon>
        <taxon>Microbotryum</taxon>
    </lineage>
</organism>
<feature type="region of interest" description="Disordered" evidence="1">
    <location>
        <begin position="280"/>
        <end position="328"/>
    </location>
</feature>
<reference evidence="2 3" key="1">
    <citation type="submission" date="2016-11" db="EMBL/GenBank/DDBJ databases">
        <authorList>
            <person name="Jaros S."/>
            <person name="Januszkiewicz K."/>
            <person name="Wedrychowicz H."/>
        </authorList>
    </citation>
    <scope>NUCLEOTIDE SEQUENCE [LARGE SCALE GENOMIC DNA]</scope>
</reference>
<dbReference type="AlphaFoldDB" id="A0A2X0MEJ0"/>
<dbReference type="Proteomes" id="UP000249464">
    <property type="component" value="Unassembled WGS sequence"/>
</dbReference>
<keyword evidence="3" id="KW-1185">Reference proteome</keyword>
<dbReference type="EMBL" id="FQNC01000047">
    <property type="protein sequence ID" value="SGY77342.1"/>
    <property type="molecule type" value="Genomic_DNA"/>
</dbReference>
<feature type="compositionally biased region" description="Polar residues" evidence="1">
    <location>
        <begin position="293"/>
        <end position="304"/>
    </location>
</feature>